<dbReference type="PANTHER" id="PTHR46091">
    <property type="entry name" value="BLR7054 PROTEIN"/>
    <property type="match status" value="1"/>
</dbReference>
<proteinExistence type="inferred from homology"/>
<dbReference type="OrthoDB" id="38045at2759"/>
<keyword evidence="9" id="KW-1185">Reference proteome</keyword>
<dbReference type="SUPFAM" id="SSF51905">
    <property type="entry name" value="FAD/NAD(P)-binding domain"/>
    <property type="match status" value="1"/>
</dbReference>
<keyword evidence="3" id="KW-0732">Signal</keyword>
<dbReference type="InterPro" id="IPR036188">
    <property type="entry name" value="FAD/NAD-bd_sf"/>
</dbReference>
<dbReference type="Gene3D" id="3.50.50.60">
    <property type="entry name" value="FAD/NAD(P)-binding domain"/>
    <property type="match status" value="2"/>
</dbReference>
<sequence length="635" mass="69969">MAVVGKILAALAAADVGASAWFAAGFLAVVTAYFVWKFRGGKSPFAEDCARPPAPLVTDQAARDKVLKQGFAIKKVPENLDAIVIGSGIGGLGTAAILAKAGKKVLVLEQHDQAGGCCHTFVDKGFEFDVGIHYVGEMCNRLPNQVITEQITEGQLQWEDMDEEYDTVALGSFDKPRWIPMKKGQEQFKNNLLQHFPEEGPAINEFVSRIQSIQRGGVVYVVLKILPLWLATFLVKSGLIHWITCFFKHLQPLRTVTQELTDNKDLQCVMSYSFGDYGVLPEKAPFAMQAMVMAHFMEGGYYPRGGASEIAFHIIPVIQKAGGAVLVRAPVNQILIGSNGEAYGVCVHKSSGDVDIHAPVIVSGVGFTNTYKYLLSAEIVEKQGLNDIFQYVKPGVGALSVFIGLKGTKEELGLKAQNTWAFMVDSPSSKTEPGNDLDGYLNSFMAKDRESAGDDVVPLMFLSFPSAKDSTWKSRYPGKSTCVIITFTPYEWWEQWKDKRVMKRGEEYEGLKDALAQQMWKQTCQLYPQLKDRLEYMDVGTPITNNYYIGCDRGEIYGLDHDISRFSAELALKLRPETPIPGLYMTGQDLVTGGYAGALAGGVITAGSVLNRNISLWLDLLLLDVKSYLTRKKEV</sequence>
<gene>
    <name evidence="8" type="primary">RETSAT</name>
    <name evidence="8" type="ORF">BLAG_LOCUS2768</name>
</gene>
<keyword evidence="2" id="KW-0285">Flavoprotein</keyword>
<accession>A0A8J9VEQ1</accession>
<keyword evidence="7" id="KW-0812">Transmembrane</keyword>
<feature type="transmembrane region" description="Helical" evidence="7">
    <location>
        <begin position="18"/>
        <end position="36"/>
    </location>
</feature>
<keyword evidence="5" id="KW-0521">NADP</keyword>
<evidence type="ECO:0000256" key="2">
    <source>
        <dbReference type="ARBA" id="ARBA00022630"/>
    </source>
</evidence>
<keyword evidence="6" id="KW-0520">NAD</keyword>
<evidence type="ECO:0000256" key="7">
    <source>
        <dbReference type="SAM" id="Phobius"/>
    </source>
</evidence>
<organism evidence="8 9">
    <name type="scientific">Branchiostoma lanceolatum</name>
    <name type="common">Common lancelet</name>
    <name type="synonym">Amphioxus lanceolatum</name>
    <dbReference type="NCBI Taxonomy" id="7740"/>
    <lineage>
        <taxon>Eukaryota</taxon>
        <taxon>Metazoa</taxon>
        <taxon>Chordata</taxon>
        <taxon>Cephalochordata</taxon>
        <taxon>Leptocardii</taxon>
        <taxon>Amphioxiformes</taxon>
        <taxon>Branchiostomatidae</taxon>
        <taxon>Branchiostoma</taxon>
    </lineage>
</organism>
<dbReference type="InterPro" id="IPR052206">
    <property type="entry name" value="Retinol_saturase"/>
</dbReference>
<reference evidence="8" key="1">
    <citation type="submission" date="2022-01" db="EMBL/GenBank/DDBJ databases">
        <authorList>
            <person name="Braso-Vives M."/>
        </authorList>
    </citation>
    <scope>NUCLEOTIDE SEQUENCE</scope>
</reference>
<protein>
    <submittedName>
        <fullName evidence="8">RETSAT protein</fullName>
    </submittedName>
</protein>
<keyword evidence="7" id="KW-1133">Transmembrane helix</keyword>
<dbReference type="Proteomes" id="UP000838412">
    <property type="component" value="Chromosome 10"/>
</dbReference>
<dbReference type="EMBL" id="OV696695">
    <property type="protein sequence ID" value="CAH1237998.1"/>
    <property type="molecule type" value="Genomic_DNA"/>
</dbReference>
<evidence type="ECO:0000256" key="5">
    <source>
        <dbReference type="ARBA" id="ARBA00022857"/>
    </source>
</evidence>
<evidence type="ECO:0000313" key="9">
    <source>
        <dbReference type="Proteomes" id="UP000838412"/>
    </source>
</evidence>
<comment type="similarity">
    <text evidence="1">Belongs to the carotenoid/retinoid oxidoreductase family. CrtISO subfamily.</text>
</comment>
<evidence type="ECO:0000256" key="6">
    <source>
        <dbReference type="ARBA" id="ARBA00023027"/>
    </source>
</evidence>
<evidence type="ECO:0000256" key="1">
    <source>
        <dbReference type="ARBA" id="ARBA00005855"/>
    </source>
</evidence>
<dbReference type="PANTHER" id="PTHR46091:SF3">
    <property type="entry name" value="AMINE OXIDASE DOMAIN-CONTAINING PROTEIN"/>
    <property type="match status" value="1"/>
</dbReference>
<keyword evidence="7" id="KW-0472">Membrane</keyword>
<name>A0A8J9VEQ1_BRALA</name>
<evidence type="ECO:0000313" key="8">
    <source>
        <dbReference type="EMBL" id="CAH1237998.1"/>
    </source>
</evidence>
<dbReference type="AlphaFoldDB" id="A0A8J9VEQ1"/>
<keyword evidence="4" id="KW-0274">FAD</keyword>
<dbReference type="Pfam" id="PF13450">
    <property type="entry name" value="NAD_binding_8"/>
    <property type="match status" value="1"/>
</dbReference>
<evidence type="ECO:0000256" key="4">
    <source>
        <dbReference type="ARBA" id="ARBA00022827"/>
    </source>
</evidence>
<evidence type="ECO:0000256" key="3">
    <source>
        <dbReference type="ARBA" id="ARBA00022729"/>
    </source>
</evidence>